<keyword evidence="2" id="KW-0813">Transport</keyword>
<dbReference type="Pfam" id="PF13416">
    <property type="entry name" value="SBP_bac_8"/>
    <property type="match status" value="1"/>
</dbReference>
<name>A0ABU0F744_9HYPH</name>
<comment type="subcellular location">
    <subcellularLocation>
        <location evidence="1">Periplasm</location>
    </subcellularLocation>
</comment>
<proteinExistence type="predicted"/>
<evidence type="ECO:0000313" key="6">
    <source>
        <dbReference type="Proteomes" id="UP001237448"/>
    </source>
</evidence>
<keyword evidence="6" id="KW-1185">Reference proteome</keyword>
<dbReference type="RefSeq" id="WP_307421374.1">
    <property type="nucleotide sequence ID" value="NZ_JAUSVK010000001.1"/>
</dbReference>
<dbReference type="InterPro" id="IPR006059">
    <property type="entry name" value="SBP"/>
</dbReference>
<reference evidence="5 6" key="1">
    <citation type="submission" date="2023-07" db="EMBL/GenBank/DDBJ databases">
        <title>Genomic Encyclopedia of Type Strains, Phase IV (KMG-IV): sequencing the most valuable type-strain genomes for metagenomic binning, comparative biology and taxonomic classification.</title>
        <authorList>
            <person name="Goeker M."/>
        </authorList>
    </citation>
    <scope>NUCLEOTIDE SEQUENCE [LARGE SCALE GENOMIC DNA]</scope>
    <source>
        <strain evidence="5 6">DSM 5896</strain>
    </source>
</reference>
<evidence type="ECO:0000256" key="2">
    <source>
        <dbReference type="ARBA" id="ARBA00022448"/>
    </source>
</evidence>
<dbReference type="InterPro" id="IPR006311">
    <property type="entry name" value="TAT_signal"/>
</dbReference>
<dbReference type="PANTHER" id="PTHR30222">
    <property type="entry name" value="SPERMIDINE/PUTRESCINE-BINDING PERIPLASMIC PROTEIN"/>
    <property type="match status" value="1"/>
</dbReference>
<comment type="caution">
    <text evidence="5">The sequence shown here is derived from an EMBL/GenBank/DDBJ whole genome shotgun (WGS) entry which is preliminary data.</text>
</comment>
<keyword evidence="3" id="KW-0732">Signal</keyword>
<keyword evidence="4" id="KW-0574">Periplasm</keyword>
<dbReference type="EMBL" id="JAUSVK010000001">
    <property type="protein sequence ID" value="MDQ0390256.1"/>
    <property type="molecule type" value="Genomic_DNA"/>
</dbReference>
<sequence>MTNAILSGPVGRRGVLKTGVAAAATMLFAPHYIRPAQAAETITLLTWETYHDDDWIAEWGKANNTEVRAVRIGSEDELFSQAFSGAVQADILYIETGSLPRFKNAGLIKAIDPSAVANIKNISPALDWKKYTNVGGEIMGIPYNWGTQPLMFNADIVKKTDTWSVLWDKTYAGQVNMFDDCTMTFPMIALYVGAKDPFNLTEAEFSACAEALRALRQQIRVIARGFDDATTLYAAGDAVLGYCQNVAVVSSLQAKGKNFKYSLPKEGTPTWIDCHSISARGDRPIVYKFINDNEAADWQSRFITKSTNNGILTADVATKAGVSEATLKLTNIVDSQAPDFWDRMVVFQKPEDLDRRLQLWNDFKSGTL</sequence>
<dbReference type="Proteomes" id="UP001237448">
    <property type="component" value="Unassembled WGS sequence"/>
</dbReference>
<evidence type="ECO:0000313" key="5">
    <source>
        <dbReference type="EMBL" id="MDQ0390256.1"/>
    </source>
</evidence>
<accession>A0ABU0F744</accession>
<dbReference type="InterPro" id="IPR001188">
    <property type="entry name" value="Sperm_putr-bd"/>
</dbReference>
<dbReference type="Gene3D" id="3.40.190.10">
    <property type="entry name" value="Periplasmic binding protein-like II"/>
    <property type="match status" value="2"/>
</dbReference>
<dbReference type="SUPFAM" id="SSF53850">
    <property type="entry name" value="Periplasmic binding protein-like II"/>
    <property type="match status" value="1"/>
</dbReference>
<organism evidence="5 6">
    <name type="scientific">Labrys monachus</name>
    <dbReference type="NCBI Taxonomy" id="217067"/>
    <lineage>
        <taxon>Bacteria</taxon>
        <taxon>Pseudomonadati</taxon>
        <taxon>Pseudomonadota</taxon>
        <taxon>Alphaproteobacteria</taxon>
        <taxon>Hyphomicrobiales</taxon>
        <taxon>Xanthobacteraceae</taxon>
        <taxon>Labrys</taxon>
    </lineage>
</organism>
<evidence type="ECO:0000256" key="1">
    <source>
        <dbReference type="ARBA" id="ARBA00004418"/>
    </source>
</evidence>
<protein>
    <submittedName>
        <fullName evidence="5">Spermidine/putrescine transport system substrate-binding protein</fullName>
    </submittedName>
</protein>
<evidence type="ECO:0000256" key="4">
    <source>
        <dbReference type="ARBA" id="ARBA00022764"/>
    </source>
</evidence>
<gene>
    <name evidence="5" type="ORF">J3R73_000048</name>
</gene>
<dbReference type="PANTHER" id="PTHR30222:SF17">
    <property type="entry name" value="SPERMIDINE_PUTRESCINE-BINDING PERIPLASMIC PROTEIN"/>
    <property type="match status" value="1"/>
</dbReference>
<dbReference type="PROSITE" id="PS51318">
    <property type="entry name" value="TAT"/>
    <property type="match status" value="1"/>
</dbReference>
<dbReference type="PRINTS" id="PR00909">
    <property type="entry name" value="SPERMDNBNDNG"/>
</dbReference>
<evidence type="ECO:0000256" key="3">
    <source>
        <dbReference type="ARBA" id="ARBA00022729"/>
    </source>
</evidence>